<organism evidence="2 3">
    <name type="scientific">Hydrogenimonas thermophila</name>
    <dbReference type="NCBI Taxonomy" id="223786"/>
    <lineage>
        <taxon>Bacteria</taxon>
        <taxon>Pseudomonadati</taxon>
        <taxon>Campylobacterota</taxon>
        <taxon>Epsilonproteobacteria</taxon>
        <taxon>Campylobacterales</taxon>
        <taxon>Hydrogenimonadaceae</taxon>
        <taxon>Hydrogenimonas</taxon>
    </lineage>
</organism>
<dbReference type="RefSeq" id="WP_092914247.1">
    <property type="nucleotide sequence ID" value="NZ_FOXB01000067.1"/>
</dbReference>
<feature type="transmembrane region" description="Helical" evidence="1">
    <location>
        <begin position="6"/>
        <end position="23"/>
    </location>
</feature>
<feature type="transmembrane region" description="Helical" evidence="1">
    <location>
        <begin position="135"/>
        <end position="155"/>
    </location>
</feature>
<dbReference type="STRING" id="223786.SAMN05216234_1674"/>
<proteinExistence type="predicted"/>
<evidence type="ECO:0000313" key="2">
    <source>
        <dbReference type="EMBL" id="SFP97008.1"/>
    </source>
</evidence>
<evidence type="ECO:0008006" key="4">
    <source>
        <dbReference type="Google" id="ProtNLM"/>
    </source>
</evidence>
<dbReference type="OrthoDB" id="5459330at2"/>
<protein>
    <recommendedName>
        <fullName evidence="4">Permease</fullName>
    </recommendedName>
</protein>
<sequence>MKLKGIPLFVAVVLLYIILYFLNSQKLFQALYESGLVLLKIIPIFLLVILFTAIINYFFKPKEVARHLGKKSGWRGWAVSLIAGILSHGPMYAWYPMIEDLKQHGLKKGLIATFFYARSIKIPLLPIMIDYFGILFTIVLITYTLIASLIQGWLIELLNIKSSHFN</sequence>
<keyword evidence="1" id="KW-0812">Transmembrane</keyword>
<evidence type="ECO:0000313" key="3">
    <source>
        <dbReference type="Proteomes" id="UP000199227"/>
    </source>
</evidence>
<keyword evidence="1" id="KW-0472">Membrane</keyword>
<keyword evidence="3" id="KW-1185">Reference proteome</keyword>
<feature type="transmembrane region" description="Helical" evidence="1">
    <location>
        <begin position="79"/>
        <end position="98"/>
    </location>
</feature>
<keyword evidence="1" id="KW-1133">Transmembrane helix</keyword>
<evidence type="ECO:0000256" key="1">
    <source>
        <dbReference type="SAM" id="Phobius"/>
    </source>
</evidence>
<dbReference type="AlphaFoldDB" id="A0A1I5UP89"/>
<reference evidence="2 3" key="1">
    <citation type="submission" date="2016-10" db="EMBL/GenBank/DDBJ databases">
        <authorList>
            <person name="de Groot N.N."/>
        </authorList>
    </citation>
    <scope>NUCLEOTIDE SEQUENCE [LARGE SCALE GENOMIC DNA]</scope>
    <source>
        <strain evidence="2 3">EP1-55-1</strain>
    </source>
</reference>
<accession>A0A1I5UP89</accession>
<name>A0A1I5UP89_9BACT</name>
<gene>
    <name evidence="2" type="ORF">SAMN05216234_1674</name>
</gene>
<dbReference type="EMBL" id="FOXB01000067">
    <property type="protein sequence ID" value="SFP97008.1"/>
    <property type="molecule type" value="Genomic_DNA"/>
</dbReference>
<dbReference type="Proteomes" id="UP000199227">
    <property type="component" value="Unassembled WGS sequence"/>
</dbReference>
<feature type="transmembrane region" description="Helical" evidence="1">
    <location>
        <begin position="35"/>
        <end position="59"/>
    </location>
</feature>